<dbReference type="PANTHER" id="PTHR43053">
    <property type="entry name" value="GLYCOSIDASE FAMILY 31"/>
    <property type="match status" value="1"/>
</dbReference>
<dbReference type="EC" id="3.2.1.22" evidence="2"/>
<dbReference type="InterPro" id="IPR031704">
    <property type="entry name" value="Glyco_hydro_36_N"/>
</dbReference>
<evidence type="ECO:0000313" key="7">
    <source>
        <dbReference type="EMBL" id="GAA2175210.1"/>
    </source>
</evidence>
<evidence type="ECO:0000313" key="8">
    <source>
        <dbReference type="Proteomes" id="UP001500974"/>
    </source>
</evidence>
<sequence length="719" mass="78575">MHSPRPIHLARGGTSVVVDTSTAGLPSILYWGPALGECPAAELAALASASVPQRVSGSIDTPARLTLIPQESYGWQGTAGFTGQRGSGFLTPAFQVTDLTAGENELTITANDDDAGLALKIQLTLTDAGLLRQRLAVTNTGTEEYEVRSLLAFFPLPDSAQEVLDHTGRHLRERSPQRHNLTTGSYHRESRRGRPGADATLLVAAGERAFGFERGRVHAVHTAWSGNHQYIVEQTPSGDRFLACGELLLPQEMSLAPGATYAAPDAFGSWGDGLNELASRFHTEFRGRPEHPDRPRPVTLNTWEAVYFDHNLPTLKALADRAAQAGIERYVLDDGWFSGRRDDTAGLGDWFIDETVWPDGLTPLIDHVRSLGMEFGLWFEPEMVNPDSKLARNHPEWIIQTPGRLPVAARQQQVLNLSIPEAYDYILTCIDDVLRTNDIAYIKWDHNRDLLEAADATSGAAVVHSNVEAVYRLMAELKERHPGLEIESCASGGARVDMGILRHTDRIWTSDCIDPIERLVNQKHTGLLVPPELTGMHVGGPRSHSTGRTHTLSFRAATAIFGHFGVEWDISNLTAEELGRLGSWIDLHKRWRDVLHTGTTVHADLPDPSMDLRGVVASDKQSALYGYSLTGSSASYPPGRITFPGLDPMTTYSITPAAFDYEDQGQSGLAWVEAARNGAPLAMSGRLLGALGVQAPVLFPEQSVLIEVRAQTPERHHTS</sequence>
<evidence type="ECO:0000256" key="3">
    <source>
        <dbReference type="ARBA" id="ARBA00022801"/>
    </source>
</evidence>
<dbReference type="InterPro" id="IPR002252">
    <property type="entry name" value="Glyco_hydro_36"/>
</dbReference>
<reference evidence="8" key="1">
    <citation type="journal article" date="2019" name="Int. J. Syst. Evol. Microbiol.">
        <title>The Global Catalogue of Microorganisms (GCM) 10K type strain sequencing project: providing services to taxonomists for standard genome sequencing and annotation.</title>
        <authorList>
            <consortium name="The Broad Institute Genomics Platform"/>
            <consortium name="The Broad Institute Genome Sequencing Center for Infectious Disease"/>
            <person name="Wu L."/>
            <person name="Ma J."/>
        </authorList>
    </citation>
    <scope>NUCLEOTIDE SEQUENCE [LARGE SCALE GENOMIC DNA]</scope>
    <source>
        <strain evidence="8">JCM 14917</strain>
    </source>
</reference>
<organism evidence="7 8">
    <name type="scientific">Arthrobacter parietis</name>
    <dbReference type="NCBI Taxonomy" id="271434"/>
    <lineage>
        <taxon>Bacteria</taxon>
        <taxon>Bacillati</taxon>
        <taxon>Actinomycetota</taxon>
        <taxon>Actinomycetes</taxon>
        <taxon>Micrococcales</taxon>
        <taxon>Micrococcaceae</taxon>
        <taxon>Arthrobacter</taxon>
    </lineage>
</organism>
<proteinExistence type="predicted"/>
<dbReference type="Pfam" id="PF02065">
    <property type="entry name" value="Melibiase"/>
    <property type="match status" value="1"/>
</dbReference>
<dbReference type="InterPro" id="IPR038417">
    <property type="entry name" value="Alpga-gal_N_sf"/>
</dbReference>
<evidence type="ECO:0000256" key="2">
    <source>
        <dbReference type="ARBA" id="ARBA00012755"/>
    </source>
</evidence>
<accession>A0ABP5MKP8</accession>
<protein>
    <recommendedName>
        <fullName evidence="2">alpha-galactosidase</fullName>
        <ecNumber evidence="2">3.2.1.22</ecNumber>
    </recommendedName>
</protein>
<evidence type="ECO:0000256" key="5">
    <source>
        <dbReference type="SAM" id="MobiDB-lite"/>
    </source>
</evidence>
<dbReference type="Gene3D" id="3.20.20.70">
    <property type="entry name" value="Aldolase class I"/>
    <property type="match status" value="1"/>
</dbReference>
<dbReference type="InterPro" id="IPR050985">
    <property type="entry name" value="Alpha-glycosidase_related"/>
</dbReference>
<comment type="caution">
    <text evidence="7">The sequence shown here is derived from an EMBL/GenBank/DDBJ whole genome shotgun (WGS) entry which is preliminary data.</text>
</comment>
<dbReference type="InterPro" id="IPR017853">
    <property type="entry name" value="GH"/>
</dbReference>
<evidence type="ECO:0000256" key="1">
    <source>
        <dbReference type="ARBA" id="ARBA00001255"/>
    </source>
</evidence>
<name>A0ABP5MKP8_9MICC</name>
<keyword evidence="4" id="KW-0326">Glycosidase</keyword>
<dbReference type="Proteomes" id="UP001500974">
    <property type="component" value="Unassembled WGS sequence"/>
</dbReference>
<dbReference type="CDD" id="cd14791">
    <property type="entry name" value="GH36"/>
    <property type="match status" value="1"/>
</dbReference>
<comment type="catalytic activity">
    <reaction evidence="1">
        <text>Hydrolysis of terminal, non-reducing alpha-D-galactose residues in alpha-D-galactosides, including galactose oligosaccharides, galactomannans and galactolipids.</text>
        <dbReference type="EC" id="3.2.1.22"/>
    </reaction>
</comment>
<evidence type="ECO:0000259" key="6">
    <source>
        <dbReference type="Pfam" id="PF16875"/>
    </source>
</evidence>
<keyword evidence="8" id="KW-1185">Reference proteome</keyword>
<evidence type="ECO:0000256" key="4">
    <source>
        <dbReference type="ARBA" id="ARBA00023295"/>
    </source>
</evidence>
<dbReference type="Pfam" id="PF16875">
    <property type="entry name" value="Glyco_hydro_36N"/>
    <property type="match status" value="1"/>
</dbReference>
<dbReference type="SUPFAM" id="SSF51445">
    <property type="entry name" value="(Trans)glycosidases"/>
    <property type="match status" value="1"/>
</dbReference>
<feature type="region of interest" description="Disordered" evidence="5">
    <location>
        <begin position="172"/>
        <end position="195"/>
    </location>
</feature>
<dbReference type="Gene3D" id="2.70.98.60">
    <property type="entry name" value="alpha-galactosidase from lactobacil brevis"/>
    <property type="match status" value="1"/>
</dbReference>
<dbReference type="InterPro" id="IPR000111">
    <property type="entry name" value="Glyco_hydro_27/36_CS"/>
</dbReference>
<dbReference type="PANTHER" id="PTHR43053:SF3">
    <property type="entry name" value="ALPHA-GALACTOSIDASE C-RELATED"/>
    <property type="match status" value="1"/>
</dbReference>
<dbReference type="PROSITE" id="PS00512">
    <property type="entry name" value="ALPHA_GALACTOSIDASE"/>
    <property type="match status" value="1"/>
</dbReference>
<gene>
    <name evidence="7" type="ORF">GCM10009784_16630</name>
</gene>
<keyword evidence="3" id="KW-0378">Hydrolase</keyword>
<dbReference type="PRINTS" id="PR00743">
    <property type="entry name" value="GLHYDRLASE36"/>
</dbReference>
<dbReference type="EMBL" id="BAAAON010000002">
    <property type="protein sequence ID" value="GAA2175210.1"/>
    <property type="molecule type" value="Genomic_DNA"/>
</dbReference>
<dbReference type="InterPro" id="IPR013785">
    <property type="entry name" value="Aldolase_TIM"/>
</dbReference>
<dbReference type="RefSeq" id="WP_346028083.1">
    <property type="nucleotide sequence ID" value="NZ_BAAAON010000002.1"/>
</dbReference>
<feature type="domain" description="Glycosyl hydrolase family 36 N-terminal" evidence="6">
    <location>
        <begin position="24"/>
        <end position="255"/>
    </location>
</feature>